<dbReference type="Proteomes" id="UP000432350">
    <property type="component" value="Unassembled WGS sequence"/>
</dbReference>
<accession>A0A654DD30</accession>
<reference evidence="1 2" key="1">
    <citation type="submission" date="2019-10" db="EMBL/GenBank/DDBJ databases">
        <authorList>
            <person name="Karimi E."/>
        </authorList>
    </citation>
    <scope>NUCLEOTIDE SEQUENCE [LARGE SCALE GENOMIC DNA]</scope>
    <source>
        <strain evidence="1">Sphingobacterium sp. 8BC</strain>
    </source>
</reference>
<dbReference type="AlphaFoldDB" id="A0A654DD30"/>
<sequence length="40" mass="4605">MARIRINVIAKRLSKANAVGYNKIESGYVDFVFIPFYIRA</sequence>
<protein>
    <submittedName>
        <fullName evidence="1">Uncharacterized protein</fullName>
    </submittedName>
</protein>
<dbReference type="EMBL" id="CABWMV010000025">
    <property type="protein sequence ID" value="VXD03813.1"/>
    <property type="molecule type" value="Genomic_DNA"/>
</dbReference>
<organism evidence="1 2">
    <name type="scientific">Sphingobacterium multivorum</name>
    <dbReference type="NCBI Taxonomy" id="28454"/>
    <lineage>
        <taxon>Bacteria</taxon>
        <taxon>Pseudomonadati</taxon>
        <taxon>Bacteroidota</taxon>
        <taxon>Sphingobacteriia</taxon>
        <taxon>Sphingobacteriales</taxon>
        <taxon>Sphingobacteriaceae</taxon>
        <taxon>Sphingobacterium</taxon>
    </lineage>
</organism>
<gene>
    <name evidence="1" type="ORF">SPHINGO8BC_60102</name>
</gene>
<evidence type="ECO:0000313" key="2">
    <source>
        <dbReference type="Proteomes" id="UP000432350"/>
    </source>
</evidence>
<evidence type="ECO:0000313" key="1">
    <source>
        <dbReference type="EMBL" id="VXD03813.1"/>
    </source>
</evidence>
<name>A0A654DD30_SPHMU</name>
<proteinExistence type="predicted"/>